<dbReference type="Proteomes" id="UP001596435">
    <property type="component" value="Unassembled WGS sequence"/>
</dbReference>
<dbReference type="Gene3D" id="3.40.50.150">
    <property type="entry name" value="Vaccinia Virus protein VP39"/>
    <property type="match status" value="1"/>
</dbReference>
<dbReference type="EMBL" id="JBHTAJ010000092">
    <property type="protein sequence ID" value="MFC7184202.1"/>
    <property type="molecule type" value="Genomic_DNA"/>
</dbReference>
<evidence type="ECO:0000256" key="2">
    <source>
        <dbReference type="ARBA" id="ARBA00022603"/>
    </source>
</evidence>
<dbReference type="GO" id="GO:0032259">
    <property type="term" value="P:methylation"/>
    <property type="evidence" value="ECO:0007669"/>
    <property type="project" value="UniProtKB-KW"/>
</dbReference>
<dbReference type="CDD" id="cd02440">
    <property type="entry name" value="AdoMet_MTases"/>
    <property type="match status" value="1"/>
</dbReference>
<name>A0ABW2G7P9_9ACTN</name>
<reference evidence="7" key="1">
    <citation type="journal article" date="2019" name="Int. J. Syst. Evol. Microbiol.">
        <title>The Global Catalogue of Microorganisms (GCM) 10K type strain sequencing project: providing services to taxonomists for standard genome sequencing and annotation.</title>
        <authorList>
            <consortium name="The Broad Institute Genomics Platform"/>
            <consortium name="The Broad Institute Genome Sequencing Center for Infectious Disease"/>
            <person name="Wu L."/>
            <person name="Ma J."/>
        </authorList>
    </citation>
    <scope>NUCLEOTIDE SEQUENCE [LARGE SCALE GENOMIC DNA]</scope>
    <source>
        <strain evidence="7">CGMCC 1.12859</strain>
    </source>
</reference>
<comment type="similarity">
    <text evidence="1">Belongs to the eukaryotic/archaeal PrmC-related family.</text>
</comment>
<protein>
    <submittedName>
        <fullName evidence="6">HemK2/MTQ2 family protein methyltransferase</fullName>
        <ecNumber evidence="6">2.1.1.-</ecNumber>
    </submittedName>
</protein>
<accession>A0ABW2G7P9</accession>
<evidence type="ECO:0000313" key="6">
    <source>
        <dbReference type="EMBL" id="MFC7184202.1"/>
    </source>
</evidence>
<keyword evidence="7" id="KW-1185">Reference proteome</keyword>
<keyword evidence="3 6" id="KW-0808">Transferase</keyword>
<feature type="domain" description="Methyltransferase small" evidence="5">
    <location>
        <begin position="5"/>
        <end position="107"/>
    </location>
</feature>
<evidence type="ECO:0000259" key="5">
    <source>
        <dbReference type="Pfam" id="PF05175"/>
    </source>
</evidence>
<dbReference type="Pfam" id="PF05175">
    <property type="entry name" value="MTS"/>
    <property type="match status" value="1"/>
</dbReference>
<dbReference type="PANTHER" id="PTHR45875:SF1">
    <property type="entry name" value="METHYLTRANSFERASE N6AMT1"/>
    <property type="match status" value="1"/>
</dbReference>
<comment type="caution">
    <text evidence="6">The sequence shown here is derived from an EMBL/GenBank/DDBJ whole genome shotgun (WGS) entry which is preliminary data.</text>
</comment>
<keyword evidence="4" id="KW-0949">S-adenosyl-L-methionine</keyword>
<dbReference type="SUPFAM" id="SSF53335">
    <property type="entry name" value="S-adenosyl-L-methionine-dependent methyltransferases"/>
    <property type="match status" value="1"/>
</dbReference>
<proteinExistence type="inferred from homology"/>
<dbReference type="EC" id="2.1.1.-" evidence="6"/>
<evidence type="ECO:0000256" key="3">
    <source>
        <dbReference type="ARBA" id="ARBA00022679"/>
    </source>
</evidence>
<evidence type="ECO:0000313" key="7">
    <source>
        <dbReference type="Proteomes" id="UP001596435"/>
    </source>
</evidence>
<dbReference type="InterPro" id="IPR004557">
    <property type="entry name" value="PrmC-related"/>
</dbReference>
<dbReference type="InterPro" id="IPR029063">
    <property type="entry name" value="SAM-dependent_MTases_sf"/>
</dbReference>
<evidence type="ECO:0000256" key="1">
    <source>
        <dbReference type="ARBA" id="ARBA00006149"/>
    </source>
</evidence>
<sequence length="217" mass="23285">MWLMRPPGVYRAQEDTDLLISRVVQEPLRPGDEVLDVGTGTGAVALAAAGTGARVTAIDVSWRALATAWLNGALHRRRIRVRHGDLLAPVRGRKFALVVSNPPYVPAAAAEPPARGPARAWDAGPDGRALLDRICREGPGVLDRGGVLLLVQSSLCGVEATCLALERSGLDVRVTAQRVQPFGPIMSARAGWFEERGLIAVGEREEELVVVRGVRPR</sequence>
<keyword evidence="2 6" id="KW-0489">Methyltransferase</keyword>
<dbReference type="InterPro" id="IPR002052">
    <property type="entry name" value="DNA_methylase_N6_adenine_CS"/>
</dbReference>
<dbReference type="NCBIfam" id="TIGR00537">
    <property type="entry name" value="hemK_rel_arch"/>
    <property type="match status" value="1"/>
</dbReference>
<evidence type="ECO:0000256" key="4">
    <source>
        <dbReference type="ARBA" id="ARBA00022691"/>
    </source>
</evidence>
<organism evidence="6 7">
    <name type="scientific">Kitasatospora paranensis</name>
    <dbReference type="NCBI Taxonomy" id="258053"/>
    <lineage>
        <taxon>Bacteria</taxon>
        <taxon>Bacillati</taxon>
        <taxon>Actinomycetota</taxon>
        <taxon>Actinomycetes</taxon>
        <taxon>Kitasatosporales</taxon>
        <taxon>Streptomycetaceae</taxon>
        <taxon>Kitasatospora</taxon>
    </lineage>
</organism>
<dbReference type="InterPro" id="IPR052190">
    <property type="entry name" value="Euk-Arch_PrmC-MTase"/>
</dbReference>
<dbReference type="RefSeq" id="WP_345704048.1">
    <property type="nucleotide sequence ID" value="NZ_BAABKV010000001.1"/>
</dbReference>
<dbReference type="PROSITE" id="PS00092">
    <property type="entry name" value="N6_MTASE"/>
    <property type="match status" value="1"/>
</dbReference>
<dbReference type="PANTHER" id="PTHR45875">
    <property type="entry name" value="METHYLTRANSFERASE N6AMT1"/>
    <property type="match status" value="1"/>
</dbReference>
<dbReference type="GO" id="GO:0008168">
    <property type="term" value="F:methyltransferase activity"/>
    <property type="evidence" value="ECO:0007669"/>
    <property type="project" value="UniProtKB-KW"/>
</dbReference>
<gene>
    <name evidence="6" type="ORF">ACFQMG_32095</name>
</gene>
<dbReference type="InterPro" id="IPR007848">
    <property type="entry name" value="Small_mtfrase_dom"/>
</dbReference>